<feature type="domain" description="Carrier" evidence="3">
    <location>
        <begin position="2"/>
        <end position="77"/>
    </location>
</feature>
<dbReference type="KEGG" id="sna:Snas_3505"/>
<gene>
    <name evidence="4" type="ordered locus">Snas_3505</name>
</gene>
<dbReference type="InterPro" id="IPR020806">
    <property type="entry name" value="PKS_PP-bd"/>
</dbReference>
<dbReference type="SMART" id="SM00823">
    <property type="entry name" value="PKS_PP"/>
    <property type="match status" value="1"/>
</dbReference>
<dbReference type="InterPro" id="IPR009081">
    <property type="entry name" value="PP-bd_ACP"/>
</dbReference>
<proteinExistence type="predicted"/>
<dbReference type="SUPFAM" id="SSF47336">
    <property type="entry name" value="ACP-like"/>
    <property type="match status" value="1"/>
</dbReference>
<dbReference type="eggNOG" id="COG1020">
    <property type="taxonomic scope" value="Bacteria"/>
</dbReference>
<sequence length="80" mass="9038">MKARTHIEKVIADEAATVLQLDHLDTDANLFDHGCDSMRAIDIAMRLEAAFDVDMTVTDVFDYPTVRLLAEQVRRRSDSS</sequence>
<dbReference type="SMART" id="SM01294">
    <property type="entry name" value="PKS_PP_betabranch"/>
    <property type="match status" value="1"/>
</dbReference>
<keyword evidence="2" id="KW-0597">Phosphoprotein</keyword>
<dbReference type="GO" id="GO:0031177">
    <property type="term" value="F:phosphopantetheine binding"/>
    <property type="evidence" value="ECO:0007669"/>
    <property type="project" value="InterPro"/>
</dbReference>
<dbReference type="AlphaFoldDB" id="D3PVQ4"/>
<dbReference type="PROSITE" id="PS50075">
    <property type="entry name" value="CARRIER"/>
    <property type="match status" value="1"/>
</dbReference>
<dbReference type="PANTHER" id="PTHR44845:SF6">
    <property type="entry name" value="BETA-ALANINE-ACTIVATING ENZYME"/>
    <property type="match status" value="1"/>
</dbReference>
<accession>D3PVQ4</accession>
<keyword evidence="1" id="KW-0596">Phosphopantetheine</keyword>
<reference evidence="4 5" key="1">
    <citation type="journal article" date="2009" name="Stand. Genomic Sci.">
        <title>Complete genome sequence of Stackebrandtia nassauensis type strain (LLR-40K-21).</title>
        <authorList>
            <person name="Munk C."/>
            <person name="Lapidus A."/>
            <person name="Copeland A."/>
            <person name="Jando M."/>
            <person name="Mayilraj S."/>
            <person name="Glavina Del Rio T."/>
            <person name="Nolan M."/>
            <person name="Chen F."/>
            <person name="Lucas S."/>
            <person name="Tice H."/>
            <person name="Cheng J.F."/>
            <person name="Han C."/>
            <person name="Detter J.C."/>
            <person name="Bruce D."/>
            <person name="Goodwin L."/>
            <person name="Chain P."/>
            <person name="Pitluck S."/>
            <person name="Goker M."/>
            <person name="Ovchinikova G."/>
            <person name="Pati A."/>
            <person name="Ivanova N."/>
            <person name="Mavromatis K."/>
            <person name="Chen A."/>
            <person name="Palaniappan K."/>
            <person name="Land M."/>
            <person name="Hauser L."/>
            <person name="Chang Y.J."/>
            <person name="Jeffries C.D."/>
            <person name="Bristow J."/>
            <person name="Eisen J.A."/>
            <person name="Markowitz V."/>
            <person name="Hugenholtz P."/>
            <person name="Kyrpides N.C."/>
            <person name="Klenk H.P."/>
        </authorList>
    </citation>
    <scope>NUCLEOTIDE SEQUENCE [LARGE SCALE GENOMIC DNA]</scope>
    <source>
        <strain evidence="5">DSM 44728 / CIP 108903 / NRRL B-16338 / NBRC 102104 / LLR-40K-21</strain>
    </source>
</reference>
<dbReference type="EMBL" id="CP001778">
    <property type="protein sequence ID" value="ADD43168.1"/>
    <property type="molecule type" value="Genomic_DNA"/>
</dbReference>
<evidence type="ECO:0000259" key="3">
    <source>
        <dbReference type="PROSITE" id="PS50075"/>
    </source>
</evidence>
<dbReference type="PANTHER" id="PTHR44845">
    <property type="entry name" value="CARRIER DOMAIN-CONTAINING PROTEIN"/>
    <property type="match status" value="1"/>
</dbReference>
<evidence type="ECO:0000313" key="5">
    <source>
        <dbReference type="Proteomes" id="UP000000844"/>
    </source>
</evidence>
<dbReference type="RefSeq" id="WP_013018739.1">
    <property type="nucleotide sequence ID" value="NC_013947.1"/>
</dbReference>
<dbReference type="STRING" id="446470.Snas_3505"/>
<organism evidence="4 5">
    <name type="scientific">Stackebrandtia nassauensis (strain DSM 44728 / CIP 108903 / NRRL B-16338 / NBRC 102104 / LLR-40K-21)</name>
    <dbReference type="NCBI Taxonomy" id="446470"/>
    <lineage>
        <taxon>Bacteria</taxon>
        <taxon>Bacillati</taxon>
        <taxon>Actinomycetota</taxon>
        <taxon>Actinomycetes</taxon>
        <taxon>Glycomycetales</taxon>
        <taxon>Glycomycetaceae</taxon>
        <taxon>Stackebrandtia</taxon>
    </lineage>
</organism>
<evidence type="ECO:0000256" key="2">
    <source>
        <dbReference type="ARBA" id="ARBA00022553"/>
    </source>
</evidence>
<name>D3PVQ4_STANL</name>
<evidence type="ECO:0000313" key="4">
    <source>
        <dbReference type="EMBL" id="ADD43168.1"/>
    </source>
</evidence>
<dbReference type="InterPro" id="IPR036736">
    <property type="entry name" value="ACP-like_sf"/>
</dbReference>
<dbReference type="Pfam" id="PF00550">
    <property type="entry name" value="PP-binding"/>
    <property type="match status" value="1"/>
</dbReference>
<keyword evidence="5" id="KW-1185">Reference proteome</keyword>
<dbReference type="Proteomes" id="UP000000844">
    <property type="component" value="Chromosome"/>
</dbReference>
<protein>
    <submittedName>
        <fullName evidence="4">Phosphopantetheine-binding protein</fullName>
    </submittedName>
</protein>
<evidence type="ECO:0000256" key="1">
    <source>
        <dbReference type="ARBA" id="ARBA00022450"/>
    </source>
</evidence>
<dbReference type="HOGENOM" id="CLU_2588043_0_0_11"/>
<dbReference type="Gene3D" id="1.10.1200.10">
    <property type="entry name" value="ACP-like"/>
    <property type="match status" value="1"/>
</dbReference>